<evidence type="ECO:0000313" key="2">
    <source>
        <dbReference type="Proteomes" id="UP001157502"/>
    </source>
</evidence>
<organism evidence="1 2">
    <name type="scientific">Dallia pectoralis</name>
    <name type="common">Alaska blackfish</name>
    <dbReference type="NCBI Taxonomy" id="75939"/>
    <lineage>
        <taxon>Eukaryota</taxon>
        <taxon>Metazoa</taxon>
        <taxon>Chordata</taxon>
        <taxon>Craniata</taxon>
        <taxon>Vertebrata</taxon>
        <taxon>Euteleostomi</taxon>
        <taxon>Actinopterygii</taxon>
        <taxon>Neopterygii</taxon>
        <taxon>Teleostei</taxon>
        <taxon>Protacanthopterygii</taxon>
        <taxon>Esociformes</taxon>
        <taxon>Umbridae</taxon>
        <taxon>Dallia</taxon>
    </lineage>
</organism>
<dbReference type="Proteomes" id="UP001157502">
    <property type="component" value="Chromosome 7"/>
</dbReference>
<sequence>MKVAEGRLQVLQIYRLLQYVHKGDRSQIEKMVEMGVEDLINLTEPREGTGVLHLAAVANNADMVSFLLAQGAQPNVQDKRGRSPVMLAAELGHDDSLALLAKNSADMNLLDAEGKGVLFYCIFPTKRHMRCLQVALESKADVNNVSLAGTPVFLLACQHAAECLAMCLSILEKGADPNAASQATGRTALMEAAGAGSVELVRAVLQKGADPNGLDKNRFHAAHFAAMGGFFEVIQVLSAYSADMGVMTIDGDTPLHFAARGGFTDCCRFLAQRGCNPKLKNQDGLLPRQIAKDYDHRAVVKELKKAERIQSKPGVSNRNAPWALTLHDWSKEHESSLRNAFVEESKFEGKEVVSGETFLSVLQRFQAPVELDQLHTILLAHNKTKEGVVNINDFFKGLKYLQKQFTIASYGPKKNKSIKGGKKVKKKAKWSLPMPICTMPPELMSRRDDGGPPNYMIEAYQLSTDVGRFDRDHPPRHPIEDDSAWYTDGPDRVYSNISYCVKTGDLESLRLAFSQGVPVDVKDPFYKTPLMTACSSGNYEVALYLCKLGADVNARDQFLWTPLHHACHAGQLDIMALLVESGAAVDTPALNGATPLMRAIESCRPCCVDYLIKAGAKVTTENKKAQNCLDIARDYADYRTVDLIQAKIATLPKPKENPKVKGQPQPKPRPSTAKVKGLGIMTPAPSKTTLKKVTSQKDSVIMHSSRITSGQFNKVDISYVPKTAWAKQPATSQLLEKKEQRRERFSCDVDFEDFMMPFSKNIRQKSLELTADTDYHLYRVPGGQGLTAGEASPPTEGFENQQLEVKAKPLLLLGRSLYKSDAFSCFATDFGHSALRPPVRLQSSPLETGSTPDFQ</sequence>
<dbReference type="EMBL" id="CM055734">
    <property type="protein sequence ID" value="KAJ8009420.1"/>
    <property type="molecule type" value="Genomic_DNA"/>
</dbReference>
<comment type="caution">
    <text evidence="1">The sequence shown here is derived from an EMBL/GenBank/DDBJ whole genome shotgun (WGS) entry which is preliminary data.</text>
</comment>
<gene>
    <name evidence="1" type="ORF">DPEC_G00088690</name>
</gene>
<protein>
    <submittedName>
        <fullName evidence="1">Uncharacterized protein</fullName>
    </submittedName>
</protein>
<proteinExistence type="predicted"/>
<name>A0ACC2H0W5_DALPE</name>
<accession>A0ACC2H0W5</accession>
<keyword evidence="2" id="KW-1185">Reference proteome</keyword>
<evidence type="ECO:0000313" key="1">
    <source>
        <dbReference type="EMBL" id="KAJ8009420.1"/>
    </source>
</evidence>
<reference evidence="1" key="1">
    <citation type="submission" date="2021-05" db="EMBL/GenBank/DDBJ databases">
        <authorList>
            <person name="Pan Q."/>
            <person name="Jouanno E."/>
            <person name="Zahm M."/>
            <person name="Klopp C."/>
            <person name="Cabau C."/>
            <person name="Louis A."/>
            <person name="Berthelot C."/>
            <person name="Parey E."/>
            <person name="Roest Crollius H."/>
            <person name="Montfort J."/>
            <person name="Robinson-Rechavi M."/>
            <person name="Bouchez O."/>
            <person name="Lampietro C."/>
            <person name="Lopez Roques C."/>
            <person name="Donnadieu C."/>
            <person name="Postlethwait J."/>
            <person name="Bobe J."/>
            <person name="Dillon D."/>
            <person name="Chandos A."/>
            <person name="von Hippel F."/>
            <person name="Guiguen Y."/>
        </authorList>
    </citation>
    <scope>NUCLEOTIDE SEQUENCE</scope>
    <source>
        <strain evidence="1">YG-Jan2019</strain>
    </source>
</reference>